<dbReference type="EMBL" id="AZBU02000001">
    <property type="protein sequence ID" value="TMS33228.1"/>
    <property type="molecule type" value="Genomic_DNA"/>
</dbReference>
<comment type="caution">
    <text evidence="2">The sequence shown here is derived from an EMBL/GenBank/DDBJ whole genome shotgun (WGS) entry which is preliminary data.</text>
</comment>
<dbReference type="AlphaFoldDB" id="A0A4U8UNZ0"/>
<proteinExistence type="predicted"/>
<accession>A0A4U8UNZ0</accession>
<name>A0A4U8UNZ0_STECR</name>
<evidence type="ECO:0008006" key="4">
    <source>
        <dbReference type="Google" id="ProtNLM"/>
    </source>
</evidence>
<organism evidence="2 3">
    <name type="scientific">Steinernema carpocapsae</name>
    <name type="common">Entomopathogenic nematode</name>
    <dbReference type="NCBI Taxonomy" id="34508"/>
    <lineage>
        <taxon>Eukaryota</taxon>
        <taxon>Metazoa</taxon>
        <taxon>Ecdysozoa</taxon>
        <taxon>Nematoda</taxon>
        <taxon>Chromadorea</taxon>
        <taxon>Rhabditida</taxon>
        <taxon>Tylenchina</taxon>
        <taxon>Panagrolaimomorpha</taxon>
        <taxon>Strongyloidoidea</taxon>
        <taxon>Steinernematidae</taxon>
        <taxon>Steinernema</taxon>
    </lineage>
</organism>
<reference evidence="2 3" key="1">
    <citation type="journal article" date="2015" name="Genome Biol.">
        <title>Comparative genomics of Steinernema reveals deeply conserved gene regulatory networks.</title>
        <authorList>
            <person name="Dillman A.R."/>
            <person name="Macchietto M."/>
            <person name="Porter C.F."/>
            <person name="Rogers A."/>
            <person name="Williams B."/>
            <person name="Antoshechkin I."/>
            <person name="Lee M.M."/>
            <person name="Goodwin Z."/>
            <person name="Lu X."/>
            <person name="Lewis E.E."/>
            <person name="Goodrich-Blair H."/>
            <person name="Stock S.P."/>
            <person name="Adams B.J."/>
            <person name="Sternberg P.W."/>
            <person name="Mortazavi A."/>
        </authorList>
    </citation>
    <scope>NUCLEOTIDE SEQUENCE [LARGE SCALE GENOMIC DNA]</scope>
    <source>
        <strain evidence="2 3">ALL</strain>
    </source>
</reference>
<evidence type="ECO:0000313" key="2">
    <source>
        <dbReference type="EMBL" id="TMS33228.1"/>
    </source>
</evidence>
<evidence type="ECO:0000256" key="1">
    <source>
        <dbReference type="SAM" id="SignalP"/>
    </source>
</evidence>
<evidence type="ECO:0000313" key="3">
    <source>
        <dbReference type="Proteomes" id="UP000298663"/>
    </source>
</evidence>
<keyword evidence="3" id="KW-1185">Reference proteome</keyword>
<protein>
    <recommendedName>
        <fullName evidence="4">Secreted protein</fullName>
    </recommendedName>
</protein>
<gene>
    <name evidence="2" type="ORF">L596_000990</name>
</gene>
<feature type="signal peptide" evidence="1">
    <location>
        <begin position="1"/>
        <end position="19"/>
    </location>
</feature>
<sequence length="102" mass="11812">MWTLCGEVALLLLWLRTDAWMCKKNAKTMNSRIDCGDDGKVNKRPFDIFKVRTYFTFFVFSFFESSDKNSRASLASHNIAHIPDNALLSCVCLRRLEECKSH</sequence>
<reference evidence="2 3" key="2">
    <citation type="journal article" date="2019" name="G3 (Bethesda)">
        <title>Hybrid Assembly of the Genome of the Entomopathogenic Nematode Steinernema carpocapsae Identifies the X-Chromosome.</title>
        <authorList>
            <person name="Serra L."/>
            <person name="Macchietto M."/>
            <person name="Macias-Munoz A."/>
            <person name="McGill C.J."/>
            <person name="Rodriguez I.M."/>
            <person name="Rodriguez B."/>
            <person name="Murad R."/>
            <person name="Mortazavi A."/>
        </authorList>
    </citation>
    <scope>NUCLEOTIDE SEQUENCE [LARGE SCALE GENOMIC DNA]</scope>
    <source>
        <strain evidence="2 3">ALL</strain>
    </source>
</reference>
<keyword evidence="1" id="KW-0732">Signal</keyword>
<feature type="chain" id="PRO_5020494171" description="Secreted protein" evidence="1">
    <location>
        <begin position="20"/>
        <end position="102"/>
    </location>
</feature>
<dbReference type="Proteomes" id="UP000298663">
    <property type="component" value="Unassembled WGS sequence"/>
</dbReference>